<evidence type="ECO:0000313" key="3">
    <source>
        <dbReference type="EMBL" id="ENZ80796.1"/>
    </source>
</evidence>
<dbReference type="PROSITE" id="PS51257">
    <property type="entry name" value="PROKAR_LIPOPROTEIN"/>
    <property type="match status" value="1"/>
</dbReference>
<feature type="region of interest" description="Disordered" evidence="1">
    <location>
        <begin position="28"/>
        <end position="47"/>
    </location>
</feature>
<sequence length="47" mass="4697" precursor="true">MTRFIRRFPSVLLPLAISGALAGCNQQAAAPPAPPATGAPIASLPLA</sequence>
<feature type="non-terminal residue" evidence="3">
    <location>
        <position position="47"/>
    </location>
</feature>
<feature type="chain" id="PRO_5004339808" evidence="2">
    <location>
        <begin position="23"/>
        <end position="47"/>
    </location>
</feature>
<proteinExistence type="predicted"/>
<evidence type="ECO:0000256" key="1">
    <source>
        <dbReference type="SAM" id="MobiDB-lite"/>
    </source>
</evidence>
<gene>
    <name evidence="3" type="ORF">OR37_03377</name>
</gene>
<evidence type="ECO:0000256" key="2">
    <source>
        <dbReference type="SAM" id="SignalP"/>
    </source>
</evidence>
<comment type="caution">
    <text evidence="3">The sequence shown here is derived from an EMBL/GenBank/DDBJ whole genome shotgun (WGS) entry which is preliminary data.</text>
</comment>
<dbReference type="EMBL" id="APMP01000026">
    <property type="protein sequence ID" value="ENZ80796.1"/>
    <property type="molecule type" value="Genomic_DNA"/>
</dbReference>
<feature type="compositionally biased region" description="Low complexity" evidence="1">
    <location>
        <begin position="38"/>
        <end position="47"/>
    </location>
</feature>
<protein>
    <submittedName>
        <fullName evidence="3">Uncharacterized protein</fullName>
    </submittedName>
</protein>
<keyword evidence="2" id="KW-0732">Signal</keyword>
<reference evidence="3 4" key="1">
    <citation type="journal article" date="2013" name="Genome Announc.">
        <title>Draft Genome Sequence for Caulobacter sp. Strain OR37, a Bacterium Tolerant to Heavy Metals.</title>
        <authorList>
            <person name="Utturkar S.M."/>
            <person name="Bollmann A."/>
            <person name="Brzoska R.M."/>
            <person name="Klingeman D.M."/>
            <person name="Epstein S.E."/>
            <person name="Palumbo A.V."/>
            <person name="Brown S.D."/>
        </authorList>
    </citation>
    <scope>NUCLEOTIDE SEQUENCE [LARGE SCALE GENOMIC DNA]</scope>
    <source>
        <strain evidence="3 4">OR37</strain>
    </source>
</reference>
<keyword evidence="4" id="KW-1185">Reference proteome</keyword>
<dbReference type="STRING" id="1292034.OR37_03377"/>
<name>R0CWC1_CAUVI</name>
<feature type="signal peptide" evidence="2">
    <location>
        <begin position="1"/>
        <end position="22"/>
    </location>
</feature>
<organism evidence="3 4">
    <name type="scientific">Caulobacter vibrioides OR37</name>
    <dbReference type="NCBI Taxonomy" id="1292034"/>
    <lineage>
        <taxon>Bacteria</taxon>
        <taxon>Pseudomonadati</taxon>
        <taxon>Pseudomonadota</taxon>
        <taxon>Alphaproteobacteria</taxon>
        <taxon>Caulobacterales</taxon>
        <taxon>Caulobacteraceae</taxon>
        <taxon>Caulobacter</taxon>
    </lineage>
</organism>
<dbReference type="AlphaFoldDB" id="R0CWC1"/>
<dbReference type="Proteomes" id="UP000013063">
    <property type="component" value="Unassembled WGS sequence"/>
</dbReference>
<evidence type="ECO:0000313" key="4">
    <source>
        <dbReference type="Proteomes" id="UP000013063"/>
    </source>
</evidence>
<accession>R0CWC1</accession>